<dbReference type="EMBL" id="ML120414">
    <property type="protein sequence ID" value="RPA96488.1"/>
    <property type="molecule type" value="Genomic_DNA"/>
</dbReference>
<feature type="compositionally biased region" description="Low complexity" evidence="1">
    <location>
        <begin position="227"/>
        <end position="283"/>
    </location>
</feature>
<feature type="chain" id="PRO_5018100914" evidence="2">
    <location>
        <begin position="23"/>
        <end position="317"/>
    </location>
</feature>
<gene>
    <name evidence="3" type="ORF">L873DRAFT_1811351</name>
</gene>
<proteinExistence type="predicted"/>
<evidence type="ECO:0000313" key="3">
    <source>
        <dbReference type="EMBL" id="RPA96488.1"/>
    </source>
</evidence>
<evidence type="ECO:0000256" key="1">
    <source>
        <dbReference type="SAM" id="MobiDB-lite"/>
    </source>
</evidence>
<feature type="signal peptide" evidence="2">
    <location>
        <begin position="1"/>
        <end position="22"/>
    </location>
</feature>
<dbReference type="AlphaFoldDB" id="A0A3N4JHL7"/>
<feature type="region of interest" description="Disordered" evidence="1">
    <location>
        <begin position="180"/>
        <end position="287"/>
    </location>
</feature>
<dbReference type="OrthoDB" id="5410790at2759"/>
<organism evidence="3 4">
    <name type="scientific">Choiromyces venosus 120613-1</name>
    <dbReference type="NCBI Taxonomy" id="1336337"/>
    <lineage>
        <taxon>Eukaryota</taxon>
        <taxon>Fungi</taxon>
        <taxon>Dikarya</taxon>
        <taxon>Ascomycota</taxon>
        <taxon>Pezizomycotina</taxon>
        <taxon>Pezizomycetes</taxon>
        <taxon>Pezizales</taxon>
        <taxon>Tuberaceae</taxon>
        <taxon>Choiromyces</taxon>
    </lineage>
</organism>
<sequence>MRFNLASLLALYFCCGVIGAFAIQRSDKAVVGVCPSYFVQEAIFPGGTLEARASVGCGNCAPGQKCCEPKNAAPFCVPEDASCCGRTWCSAGHQCCEYDDSNGGCCPAGGKCAIGGRGCCKEGESCFGPFSCHDFGSTECTMGEVDYFLCCNAAHPHCRWDPSFGYGCFNTEGIQSVISSKSTNAPSAPSTTETRSQATATGTSTSSSGSEVVTSVPSTLETTREGTQSLPVSSLTLTLPGTFSATTGTNMTTSSGSKRSSSTKGSTTTTGTGTTVTATGTASPSETSTAIGAGFADLSKGLGWGTVLVWLAGLLVA</sequence>
<dbReference type="STRING" id="1336337.A0A3N4JHL7"/>
<evidence type="ECO:0000313" key="4">
    <source>
        <dbReference type="Proteomes" id="UP000276215"/>
    </source>
</evidence>
<reference evidence="3 4" key="1">
    <citation type="journal article" date="2018" name="Nat. Ecol. Evol.">
        <title>Pezizomycetes genomes reveal the molecular basis of ectomycorrhizal truffle lifestyle.</title>
        <authorList>
            <person name="Murat C."/>
            <person name="Payen T."/>
            <person name="Noel B."/>
            <person name="Kuo A."/>
            <person name="Morin E."/>
            <person name="Chen J."/>
            <person name="Kohler A."/>
            <person name="Krizsan K."/>
            <person name="Balestrini R."/>
            <person name="Da Silva C."/>
            <person name="Montanini B."/>
            <person name="Hainaut M."/>
            <person name="Levati E."/>
            <person name="Barry K.W."/>
            <person name="Belfiori B."/>
            <person name="Cichocki N."/>
            <person name="Clum A."/>
            <person name="Dockter R.B."/>
            <person name="Fauchery L."/>
            <person name="Guy J."/>
            <person name="Iotti M."/>
            <person name="Le Tacon F."/>
            <person name="Lindquist E.A."/>
            <person name="Lipzen A."/>
            <person name="Malagnac F."/>
            <person name="Mello A."/>
            <person name="Molinier V."/>
            <person name="Miyauchi S."/>
            <person name="Poulain J."/>
            <person name="Riccioni C."/>
            <person name="Rubini A."/>
            <person name="Sitrit Y."/>
            <person name="Splivallo R."/>
            <person name="Traeger S."/>
            <person name="Wang M."/>
            <person name="Zifcakova L."/>
            <person name="Wipf D."/>
            <person name="Zambonelli A."/>
            <person name="Paolocci F."/>
            <person name="Nowrousian M."/>
            <person name="Ottonello S."/>
            <person name="Baldrian P."/>
            <person name="Spatafora J.W."/>
            <person name="Henrissat B."/>
            <person name="Nagy L.G."/>
            <person name="Aury J.M."/>
            <person name="Wincker P."/>
            <person name="Grigoriev I.V."/>
            <person name="Bonfante P."/>
            <person name="Martin F.M."/>
        </authorList>
    </citation>
    <scope>NUCLEOTIDE SEQUENCE [LARGE SCALE GENOMIC DNA]</scope>
    <source>
        <strain evidence="3 4">120613-1</strain>
    </source>
</reference>
<keyword evidence="4" id="KW-1185">Reference proteome</keyword>
<protein>
    <submittedName>
        <fullName evidence="3">Uncharacterized protein</fullName>
    </submittedName>
</protein>
<accession>A0A3N4JHL7</accession>
<keyword evidence="2" id="KW-0732">Signal</keyword>
<evidence type="ECO:0000256" key="2">
    <source>
        <dbReference type="SAM" id="SignalP"/>
    </source>
</evidence>
<feature type="compositionally biased region" description="Low complexity" evidence="1">
    <location>
        <begin position="194"/>
        <end position="219"/>
    </location>
</feature>
<dbReference type="Proteomes" id="UP000276215">
    <property type="component" value="Unassembled WGS sequence"/>
</dbReference>
<name>A0A3N4JHL7_9PEZI</name>
<feature type="compositionally biased region" description="Polar residues" evidence="1">
    <location>
        <begin position="180"/>
        <end position="193"/>
    </location>
</feature>